<dbReference type="GeneTree" id="ENSGT00940000179705"/>
<dbReference type="Proteomes" id="UP000261560">
    <property type="component" value="Unplaced"/>
</dbReference>
<dbReference type="InterPro" id="IPR050164">
    <property type="entry name" value="Peptidase_C19"/>
</dbReference>
<dbReference type="InterPro" id="IPR001394">
    <property type="entry name" value="Peptidase_C19_UCH"/>
</dbReference>
<dbReference type="InterPro" id="IPR018200">
    <property type="entry name" value="USP_CS"/>
</dbReference>
<feature type="domain" description="USP" evidence="2">
    <location>
        <begin position="1"/>
        <end position="284"/>
    </location>
</feature>
<dbReference type="PROSITE" id="PS50235">
    <property type="entry name" value="USP_3"/>
    <property type="match status" value="1"/>
</dbReference>
<dbReference type="InterPro" id="IPR038765">
    <property type="entry name" value="Papain-like_cys_pep_sf"/>
</dbReference>
<dbReference type="GO" id="GO:0005829">
    <property type="term" value="C:cytosol"/>
    <property type="evidence" value="ECO:0007669"/>
    <property type="project" value="TreeGrafter"/>
</dbReference>
<dbReference type="Pfam" id="PF00443">
    <property type="entry name" value="UCH"/>
    <property type="match status" value="1"/>
</dbReference>
<dbReference type="AlphaFoldDB" id="A0A3B3DPT4"/>
<dbReference type="Gene3D" id="3.90.70.10">
    <property type="entry name" value="Cysteine proteinases"/>
    <property type="match status" value="1"/>
</dbReference>
<protein>
    <recommendedName>
        <fullName evidence="2">USP domain-containing protein</fullName>
    </recommendedName>
</protein>
<accession>A0A3B3DPT4</accession>
<reference evidence="3" key="1">
    <citation type="submission" date="2025-08" db="UniProtKB">
        <authorList>
            <consortium name="Ensembl"/>
        </authorList>
    </citation>
    <scope>IDENTIFICATION</scope>
</reference>
<evidence type="ECO:0000256" key="1">
    <source>
        <dbReference type="SAM" id="Phobius"/>
    </source>
</evidence>
<dbReference type="GO" id="GO:0004843">
    <property type="term" value="F:cysteine-type deubiquitinase activity"/>
    <property type="evidence" value="ECO:0007669"/>
    <property type="project" value="InterPro"/>
</dbReference>
<evidence type="ECO:0000313" key="4">
    <source>
        <dbReference type="Proteomes" id="UP000261560"/>
    </source>
</evidence>
<dbReference type="PaxDb" id="30732-ENSOMEP00000032152"/>
<dbReference type="GO" id="GO:0016579">
    <property type="term" value="P:protein deubiquitination"/>
    <property type="evidence" value="ECO:0007669"/>
    <property type="project" value="InterPro"/>
</dbReference>
<dbReference type="SUPFAM" id="SSF54001">
    <property type="entry name" value="Cysteine proteinases"/>
    <property type="match status" value="1"/>
</dbReference>
<dbReference type="STRING" id="30732.ENSOMEP00000032152"/>
<dbReference type="GO" id="GO:0005634">
    <property type="term" value="C:nucleus"/>
    <property type="evidence" value="ECO:0007669"/>
    <property type="project" value="TreeGrafter"/>
</dbReference>
<sequence length="284" mass="31513">THAVPGACLSRGAGSACWCSAILLLAIVANLASLIAEMSGDSGRGPCDPQGLIEALDRTYGTSFGTMQDDAESAFRCIVEALRSSGQEDLKRAGTAWDIPTEIRLACLGCRGTVHSERFESSTLPVYVAADKGIVLQGYIDRHSEMSTKVELSHRCKCCGELTMFEHVCEVASLPGSFLCVKLMRATWHSRMRSEERYVFAESLDVSRLLRRETLDRREALYDLRGVIAHRGTCDLGHYFAYVRRGDSWFVADDEIIQGCSWERVQDSYGGREGAAYMLIYVRR</sequence>
<proteinExistence type="predicted"/>
<dbReference type="InterPro" id="IPR028889">
    <property type="entry name" value="USP"/>
</dbReference>
<name>A0A3B3DPT4_ORYME</name>
<dbReference type="PROSITE" id="PS00973">
    <property type="entry name" value="USP_2"/>
    <property type="match status" value="1"/>
</dbReference>
<dbReference type="OMA" id="FRCIVEA"/>
<keyword evidence="1" id="KW-0472">Membrane</keyword>
<feature type="transmembrane region" description="Helical" evidence="1">
    <location>
        <begin position="12"/>
        <end position="36"/>
    </location>
</feature>
<dbReference type="Ensembl" id="ENSOMET00000034181.1">
    <property type="protein sequence ID" value="ENSOMEP00000032152.1"/>
    <property type="gene ID" value="ENSOMEG00000017403.1"/>
</dbReference>
<dbReference type="PANTHER" id="PTHR24006">
    <property type="entry name" value="UBIQUITIN CARBOXYL-TERMINAL HYDROLASE"/>
    <property type="match status" value="1"/>
</dbReference>
<keyword evidence="1" id="KW-1133">Transmembrane helix</keyword>
<reference evidence="3" key="2">
    <citation type="submission" date="2025-09" db="UniProtKB">
        <authorList>
            <consortium name="Ensembl"/>
        </authorList>
    </citation>
    <scope>IDENTIFICATION</scope>
</reference>
<keyword evidence="1" id="KW-0812">Transmembrane</keyword>
<evidence type="ECO:0000259" key="2">
    <source>
        <dbReference type="PROSITE" id="PS50235"/>
    </source>
</evidence>
<keyword evidence="4" id="KW-1185">Reference proteome</keyword>
<organism evidence="3 4">
    <name type="scientific">Oryzias melastigma</name>
    <name type="common">Marine medaka</name>
    <dbReference type="NCBI Taxonomy" id="30732"/>
    <lineage>
        <taxon>Eukaryota</taxon>
        <taxon>Metazoa</taxon>
        <taxon>Chordata</taxon>
        <taxon>Craniata</taxon>
        <taxon>Vertebrata</taxon>
        <taxon>Euteleostomi</taxon>
        <taxon>Actinopterygii</taxon>
        <taxon>Neopterygii</taxon>
        <taxon>Teleostei</taxon>
        <taxon>Neoteleostei</taxon>
        <taxon>Acanthomorphata</taxon>
        <taxon>Ovalentaria</taxon>
        <taxon>Atherinomorphae</taxon>
        <taxon>Beloniformes</taxon>
        <taxon>Adrianichthyidae</taxon>
        <taxon>Oryziinae</taxon>
        <taxon>Oryzias</taxon>
    </lineage>
</organism>
<dbReference type="CDD" id="cd02257">
    <property type="entry name" value="Peptidase_C19"/>
    <property type="match status" value="1"/>
</dbReference>
<evidence type="ECO:0000313" key="3">
    <source>
        <dbReference type="Ensembl" id="ENSOMEP00000032152.1"/>
    </source>
</evidence>